<comment type="subcellular location">
    <subcellularLocation>
        <location evidence="2">Cell membrane</location>
        <topology evidence="2">Multi-pass membrane protein</topology>
    </subcellularLocation>
</comment>
<dbReference type="SUPFAM" id="SSF47384">
    <property type="entry name" value="Homodimeric domain of signal transducing histidine kinase"/>
    <property type="match status" value="1"/>
</dbReference>
<keyword evidence="9" id="KW-0067">ATP-binding</keyword>
<dbReference type="GO" id="GO:0005886">
    <property type="term" value="C:plasma membrane"/>
    <property type="evidence" value="ECO:0007669"/>
    <property type="project" value="UniProtKB-SubCell"/>
</dbReference>
<evidence type="ECO:0000256" key="2">
    <source>
        <dbReference type="ARBA" id="ARBA00004651"/>
    </source>
</evidence>
<dbReference type="InterPro" id="IPR050980">
    <property type="entry name" value="2C_sensor_his_kinase"/>
</dbReference>
<dbReference type="NCBIfam" id="NF033792">
    <property type="entry name" value="ActS_PrrB_HisK"/>
    <property type="match status" value="1"/>
</dbReference>
<dbReference type="InterPro" id="IPR003594">
    <property type="entry name" value="HATPase_dom"/>
</dbReference>
<evidence type="ECO:0000256" key="7">
    <source>
        <dbReference type="ARBA" id="ARBA00022741"/>
    </source>
</evidence>
<name>A0A1H4E2G2_9RHOB</name>
<keyword evidence="14" id="KW-1185">Reference proteome</keyword>
<evidence type="ECO:0000256" key="6">
    <source>
        <dbReference type="ARBA" id="ARBA00022679"/>
    </source>
</evidence>
<dbReference type="PANTHER" id="PTHR44936">
    <property type="entry name" value="SENSOR PROTEIN CREC"/>
    <property type="match status" value="1"/>
</dbReference>
<evidence type="ECO:0000256" key="8">
    <source>
        <dbReference type="ARBA" id="ARBA00022777"/>
    </source>
</evidence>
<dbReference type="GO" id="GO:0000155">
    <property type="term" value="F:phosphorelay sensor kinase activity"/>
    <property type="evidence" value="ECO:0007669"/>
    <property type="project" value="InterPro"/>
</dbReference>
<dbReference type="InterPro" id="IPR004358">
    <property type="entry name" value="Sig_transdc_His_kin-like_C"/>
</dbReference>
<keyword evidence="11" id="KW-0812">Transmembrane</keyword>
<dbReference type="Pfam" id="PF00512">
    <property type="entry name" value="HisKA"/>
    <property type="match status" value="1"/>
</dbReference>
<keyword evidence="5" id="KW-0597">Phosphoprotein</keyword>
<dbReference type="InterPro" id="IPR036097">
    <property type="entry name" value="HisK_dim/P_sf"/>
</dbReference>
<dbReference type="Gene3D" id="3.30.565.10">
    <property type="entry name" value="Histidine kinase-like ATPase, C-terminal domain"/>
    <property type="match status" value="1"/>
</dbReference>
<feature type="domain" description="Histidine kinase" evidence="12">
    <location>
        <begin position="225"/>
        <end position="462"/>
    </location>
</feature>
<evidence type="ECO:0000256" key="9">
    <source>
        <dbReference type="ARBA" id="ARBA00022840"/>
    </source>
</evidence>
<evidence type="ECO:0000313" key="13">
    <source>
        <dbReference type="EMBL" id="SEA79215.1"/>
    </source>
</evidence>
<evidence type="ECO:0000313" key="14">
    <source>
        <dbReference type="Proteomes" id="UP000198703"/>
    </source>
</evidence>
<keyword evidence="7" id="KW-0547">Nucleotide-binding</keyword>
<comment type="catalytic activity">
    <reaction evidence="1">
        <text>ATP + protein L-histidine = ADP + protein N-phospho-L-histidine.</text>
        <dbReference type="EC" id="2.7.13.3"/>
    </reaction>
</comment>
<dbReference type="InterPro" id="IPR003661">
    <property type="entry name" value="HisK_dim/P_dom"/>
</dbReference>
<dbReference type="Pfam" id="PF02518">
    <property type="entry name" value="HATPase_c"/>
    <property type="match status" value="1"/>
</dbReference>
<organism evidence="13 14">
    <name type="scientific">Rubrimonas cliftonensis</name>
    <dbReference type="NCBI Taxonomy" id="89524"/>
    <lineage>
        <taxon>Bacteria</taxon>
        <taxon>Pseudomonadati</taxon>
        <taxon>Pseudomonadota</taxon>
        <taxon>Alphaproteobacteria</taxon>
        <taxon>Rhodobacterales</taxon>
        <taxon>Paracoccaceae</taxon>
        <taxon>Rubrimonas</taxon>
    </lineage>
</organism>
<feature type="transmembrane region" description="Helical" evidence="11">
    <location>
        <begin position="35"/>
        <end position="55"/>
    </location>
</feature>
<accession>A0A1H4E2G2</accession>
<keyword evidence="11" id="KW-1133">Transmembrane helix</keyword>
<dbReference type="EMBL" id="FNQM01000012">
    <property type="protein sequence ID" value="SEA79215.1"/>
    <property type="molecule type" value="Genomic_DNA"/>
</dbReference>
<feature type="transmembrane region" description="Helical" evidence="11">
    <location>
        <begin position="140"/>
        <end position="157"/>
    </location>
</feature>
<keyword evidence="11" id="KW-0472">Membrane</keyword>
<evidence type="ECO:0000259" key="12">
    <source>
        <dbReference type="PROSITE" id="PS50109"/>
    </source>
</evidence>
<keyword evidence="8 13" id="KW-0418">Kinase</keyword>
<dbReference type="EC" id="2.7.13.3" evidence="3"/>
<evidence type="ECO:0000256" key="3">
    <source>
        <dbReference type="ARBA" id="ARBA00012438"/>
    </source>
</evidence>
<dbReference type="PANTHER" id="PTHR44936:SF10">
    <property type="entry name" value="SENSOR PROTEIN RSTB"/>
    <property type="match status" value="1"/>
</dbReference>
<keyword evidence="6" id="KW-0808">Transferase</keyword>
<evidence type="ECO:0000256" key="1">
    <source>
        <dbReference type="ARBA" id="ARBA00000085"/>
    </source>
</evidence>
<dbReference type="InterPro" id="IPR036890">
    <property type="entry name" value="HATPase_C_sf"/>
</dbReference>
<evidence type="ECO:0000256" key="4">
    <source>
        <dbReference type="ARBA" id="ARBA00022475"/>
    </source>
</evidence>
<gene>
    <name evidence="13" type="ORF">SAMN05444370_11211</name>
</gene>
<feature type="region of interest" description="Disordered" evidence="10">
    <location>
        <begin position="389"/>
        <end position="409"/>
    </location>
</feature>
<dbReference type="STRING" id="89524.SAMN05444370_11211"/>
<dbReference type="AlphaFoldDB" id="A0A1H4E2G2"/>
<dbReference type="PROSITE" id="PS50109">
    <property type="entry name" value="HIS_KIN"/>
    <property type="match status" value="1"/>
</dbReference>
<protein>
    <recommendedName>
        <fullName evidence="3">histidine kinase</fullName>
        <ecNumber evidence="3">2.7.13.3</ecNumber>
    </recommendedName>
</protein>
<dbReference type="CDD" id="cd00082">
    <property type="entry name" value="HisKA"/>
    <property type="match status" value="1"/>
</dbReference>
<dbReference type="Proteomes" id="UP000198703">
    <property type="component" value="Unassembled WGS sequence"/>
</dbReference>
<dbReference type="Gene3D" id="1.10.287.130">
    <property type="match status" value="1"/>
</dbReference>
<dbReference type="PRINTS" id="PR00344">
    <property type="entry name" value="BCTRLSENSOR"/>
</dbReference>
<dbReference type="InterPro" id="IPR047770">
    <property type="entry name" value="RegB"/>
</dbReference>
<evidence type="ECO:0000256" key="5">
    <source>
        <dbReference type="ARBA" id="ARBA00022553"/>
    </source>
</evidence>
<proteinExistence type="predicted"/>
<dbReference type="SMART" id="SM00388">
    <property type="entry name" value="HisKA"/>
    <property type="match status" value="1"/>
</dbReference>
<dbReference type="GO" id="GO:0005524">
    <property type="term" value="F:ATP binding"/>
    <property type="evidence" value="ECO:0007669"/>
    <property type="project" value="UniProtKB-KW"/>
</dbReference>
<dbReference type="InterPro" id="IPR005467">
    <property type="entry name" value="His_kinase_dom"/>
</dbReference>
<evidence type="ECO:0000256" key="10">
    <source>
        <dbReference type="SAM" id="MobiDB-lite"/>
    </source>
</evidence>
<reference evidence="13 14" key="1">
    <citation type="submission" date="2016-10" db="EMBL/GenBank/DDBJ databases">
        <authorList>
            <person name="de Groot N.N."/>
        </authorList>
    </citation>
    <scope>NUCLEOTIDE SEQUENCE [LARGE SCALE GENOMIC DNA]</scope>
    <source>
        <strain evidence="13 14">DSM 15345</strain>
    </source>
</reference>
<dbReference type="SMART" id="SM00387">
    <property type="entry name" value="HATPase_c"/>
    <property type="match status" value="1"/>
</dbReference>
<feature type="transmembrane region" description="Helical" evidence="11">
    <location>
        <begin position="61"/>
        <end position="82"/>
    </location>
</feature>
<evidence type="ECO:0000256" key="11">
    <source>
        <dbReference type="SAM" id="Phobius"/>
    </source>
</evidence>
<dbReference type="SUPFAM" id="SSF55874">
    <property type="entry name" value="ATPase domain of HSP90 chaperone/DNA topoisomerase II/histidine kinase"/>
    <property type="match status" value="1"/>
</dbReference>
<sequence>MVFSGAMFQSSTFAAALGPPGPEARGHWVRLRTLITLRWLALAGQTAAVFAAVALFDLDVPVAACLLAIAAPAGVNFAATRLKPANTRLNERHAMLWLLFDLAQLFVMLGLTGGLTNPFAVLLLAPVTIAASVLTLRSTLILASAAMAATSVLLVAYRPLGDAVRPPDLYLLGVWAAITVGIVFMAIYTRRIGLETARMSEALAEARLALSREQRLTAIGALAAAAAHELGTPLATIKLISGELARDLKDRPELAEDVALLRSQADRCRDILQDLSQGGRADAVVRHAPLDAVLREAAGPHVARGKTVAFRINGEDAALAGENQPMVIRRPEVIHGLRNLVQNAVDFAATTIWIEARESDAALRVSVSDDGPGFKPDVLEMIGDPYVTTRGRGRRHGRDGEAGPSAAPADGAYQGMGLGLFIAKTLLERTGARVVFANAAGAAAAPGARGGAVVAAIWPRDAMIVSQETTRGPLGRNPRFEEEVF</sequence>
<feature type="transmembrane region" description="Helical" evidence="11">
    <location>
        <begin position="169"/>
        <end position="189"/>
    </location>
</feature>
<keyword evidence="4" id="KW-1003">Cell membrane</keyword>